<dbReference type="Proteomes" id="UP000507470">
    <property type="component" value="Unassembled WGS sequence"/>
</dbReference>
<name>A0A6J8DDR0_MYTCO</name>
<feature type="region of interest" description="Disordered" evidence="1">
    <location>
        <begin position="394"/>
        <end position="415"/>
    </location>
</feature>
<proteinExistence type="predicted"/>
<dbReference type="AlphaFoldDB" id="A0A6J8DDR0"/>
<protein>
    <submittedName>
        <fullName evidence="2">Uncharacterized protein</fullName>
    </submittedName>
</protein>
<evidence type="ECO:0000313" key="2">
    <source>
        <dbReference type="EMBL" id="CAC5405512.1"/>
    </source>
</evidence>
<gene>
    <name evidence="2" type="ORF">MCOR_39191</name>
</gene>
<dbReference type="EMBL" id="CACVKT020007119">
    <property type="protein sequence ID" value="CAC5405512.1"/>
    <property type="molecule type" value="Genomic_DNA"/>
</dbReference>
<evidence type="ECO:0000256" key="1">
    <source>
        <dbReference type="SAM" id="MobiDB-lite"/>
    </source>
</evidence>
<dbReference type="OrthoDB" id="10357521at2759"/>
<evidence type="ECO:0000313" key="3">
    <source>
        <dbReference type="Proteomes" id="UP000507470"/>
    </source>
</evidence>
<keyword evidence="3" id="KW-1185">Reference proteome</keyword>
<accession>A0A6J8DDR0</accession>
<organism evidence="2 3">
    <name type="scientific">Mytilus coruscus</name>
    <name type="common">Sea mussel</name>
    <dbReference type="NCBI Taxonomy" id="42192"/>
    <lineage>
        <taxon>Eukaryota</taxon>
        <taxon>Metazoa</taxon>
        <taxon>Spiralia</taxon>
        <taxon>Lophotrochozoa</taxon>
        <taxon>Mollusca</taxon>
        <taxon>Bivalvia</taxon>
        <taxon>Autobranchia</taxon>
        <taxon>Pteriomorphia</taxon>
        <taxon>Mytilida</taxon>
        <taxon>Mytiloidea</taxon>
        <taxon>Mytilidae</taxon>
        <taxon>Mytilinae</taxon>
        <taxon>Mytilus</taxon>
    </lineage>
</organism>
<sequence>MNSDYSNDKSFSVKHMDYYMNFIFIQIFLRCKSWQFLNPQDTAAWLNNENNVCFTDIKHCCSSSELDDLSAVQCMKEHDRYVIVDDMVYRDGQWTGQLQKKTHNAGHSSLFTIEVDLVCNGVLQIQMYPKTKHRLFYKEKRKTSNIMPYHVLVATNPTPTVRVENVTTKELVCTITLPAVTCGQQLGIVSCELNNTDHHSNRFQWQIWSPILGKTTSQGTLLLVNSTDNYVRGGYISPLYDKSKRSNKRYILLIYCRNTIGLLISLDENGSAKGEIQIKKIFRNQKEDDYVNLRLYVSEGNCLIITSISANNDSNNFDIDFIQFYGLYGYPDGFVIDKGKKYKVEDDLSKDRRIFNQHRQPMNKSQKYLARETTTNGKIHSLWTSTIDKDIAPTNEKDIAPTNDKDIAPTNDKDIAPTNDKDIALGTSHNEIYGFVHKPMTKISRLVYHSMRYMAWQEDY</sequence>
<reference evidence="2 3" key="1">
    <citation type="submission" date="2020-06" db="EMBL/GenBank/DDBJ databases">
        <authorList>
            <person name="Li R."/>
            <person name="Bekaert M."/>
        </authorList>
    </citation>
    <scope>NUCLEOTIDE SEQUENCE [LARGE SCALE GENOMIC DNA]</scope>
    <source>
        <strain evidence="3">wild</strain>
    </source>
</reference>